<dbReference type="EMBL" id="JAVDDT010000006">
    <property type="protein sequence ID" value="MDQ2070166.1"/>
    <property type="molecule type" value="Genomic_DNA"/>
</dbReference>
<dbReference type="PANTHER" id="PTHR23427:SF2">
    <property type="entry name" value="SURFEIT LOCUS PROTEIN 1"/>
    <property type="match status" value="1"/>
</dbReference>
<organism evidence="7 8">
    <name type="scientific">Natronospira bacteriovora</name>
    <dbReference type="NCBI Taxonomy" id="3069753"/>
    <lineage>
        <taxon>Bacteria</taxon>
        <taxon>Pseudomonadati</taxon>
        <taxon>Pseudomonadota</taxon>
        <taxon>Gammaproteobacteria</taxon>
        <taxon>Natronospirales</taxon>
        <taxon>Natronospiraceae</taxon>
        <taxon>Natronospira</taxon>
    </lineage>
</organism>
<evidence type="ECO:0000256" key="2">
    <source>
        <dbReference type="ARBA" id="ARBA00007165"/>
    </source>
</evidence>
<dbReference type="Pfam" id="PF02104">
    <property type="entry name" value="SURF1"/>
    <property type="match status" value="1"/>
</dbReference>
<feature type="transmembrane region" description="Helical" evidence="6">
    <location>
        <begin position="210"/>
        <end position="229"/>
    </location>
</feature>
<dbReference type="InterPro" id="IPR045214">
    <property type="entry name" value="Surf1/Surf4"/>
</dbReference>
<name>A0ABU0W802_9GAMM</name>
<evidence type="ECO:0000256" key="1">
    <source>
        <dbReference type="ARBA" id="ARBA00004370"/>
    </source>
</evidence>
<dbReference type="PANTHER" id="PTHR23427">
    <property type="entry name" value="SURFEIT LOCUS PROTEIN"/>
    <property type="match status" value="1"/>
</dbReference>
<comment type="caution">
    <text evidence="7">The sequence shown here is derived from an EMBL/GenBank/DDBJ whole genome shotgun (WGS) entry which is preliminary data.</text>
</comment>
<dbReference type="Proteomes" id="UP001239019">
    <property type="component" value="Unassembled WGS sequence"/>
</dbReference>
<keyword evidence="8" id="KW-1185">Reference proteome</keyword>
<dbReference type="CDD" id="cd06662">
    <property type="entry name" value="SURF1"/>
    <property type="match status" value="1"/>
</dbReference>
<evidence type="ECO:0000313" key="8">
    <source>
        <dbReference type="Proteomes" id="UP001239019"/>
    </source>
</evidence>
<reference evidence="7 8" key="1">
    <citation type="submission" date="2023-08" db="EMBL/GenBank/DDBJ databases">
        <title>Whole-genome sequencing of halo(alkali)philic microorganisms from hypersaline lakes.</title>
        <authorList>
            <person name="Sorokin D.Y."/>
            <person name="Abbas B."/>
            <person name="Merkel A.Y."/>
        </authorList>
    </citation>
    <scope>NUCLEOTIDE SEQUENCE [LARGE SCALE GENOMIC DNA]</scope>
    <source>
        <strain evidence="7 8">AB-CW4</strain>
    </source>
</reference>
<comment type="subcellular location">
    <subcellularLocation>
        <location evidence="6">Cell membrane</location>
        <topology evidence="6">Multi-pass membrane protein</topology>
    </subcellularLocation>
    <subcellularLocation>
        <location evidence="1">Membrane</location>
    </subcellularLocation>
</comment>
<keyword evidence="4 6" id="KW-1133">Transmembrane helix</keyword>
<feature type="transmembrane region" description="Helical" evidence="6">
    <location>
        <begin position="12"/>
        <end position="34"/>
    </location>
</feature>
<dbReference type="RefSeq" id="WP_306728664.1">
    <property type="nucleotide sequence ID" value="NZ_JAVDDT010000006.1"/>
</dbReference>
<proteinExistence type="inferred from homology"/>
<protein>
    <recommendedName>
        <fullName evidence="6">SURF1-like protein</fullName>
    </recommendedName>
</protein>
<evidence type="ECO:0000256" key="4">
    <source>
        <dbReference type="ARBA" id="ARBA00022989"/>
    </source>
</evidence>
<keyword evidence="6" id="KW-1003">Cell membrane</keyword>
<dbReference type="PROSITE" id="PS50895">
    <property type="entry name" value="SURF1"/>
    <property type="match status" value="1"/>
</dbReference>
<accession>A0ABU0W802</accession>
<keyword evidence="3 6" id="KW-0812">Transmembrane</keyword>
<gene>
    <name evidence="7" type="ORF">RBH19_09780</name>
</gene>
<dbReference type="InterPro" id="IPR002994">
    <property type="entry name" value="Surf1/Shy1"/>
</dbReference>
<comment type="similarity">
    <text evidence="2 6">Belongs to the SURF1 family.</text>
</comment>
<sequence>MRHQTDWQFKPPLWAWLLTLFTVLAFSSLSHWQWQRAGEKEVLLELFASDAERRDVRSLDELEGLPLYAPVTLHGELLDDRQFLLENMMRDGQSGFHVWTPLALADDGGLIIVDRGWVAEETAGETPAGRQAVHGRLASLPRPGFRLTAPAPEGEWPRRIYFPEVGDLEAQLGAPVHDGRLLLAPDADQPGYRRDWAPINMPPERHLGYAFQWAALALAVLIVFLVVNLKRVNRNERD</sequence>
<evidence type="ECO:0000256" key="3">
    <source>
        <dbReference type="ARBA" id="ARBA00022692"/>
    </source>
</evidence>
<keyword evidence="5 6" id="KW-0472">Membrane</keyword>
<evidence type="ECO:0000313" key="7">
    <source>
        <dbReference type="EMBL" id="MDQ2070166.1"/>
    </source>
</evidence>
<evidence type="ECO:0000256" key="5">
    <source>
        <dbReference type="ARBA" id="ARBA00023136"/>
    </source>
</evidence>
<evidence type="ECO:0000256" key="6">
    <source>
        <dbReference type="RuleBase" id="RU363076"/>
    </source>
</evidence>